<name>A0A2A4GYH7_9STAP</name>
<evidence type="ECO:0000256" key="2">
    <source>
        <dbReference type="ARBA" id="ARBA00008766"/>
    </source>
</evidence>
<dbReference type="CDD" id="cd01092">
    <property type="entry name" value="APP-like"/>
    <property type="match status" value="1"/>
</dbReference>
<dbReference type="FunFam" id="3.90.230.10:FF:000014">
    <property type="entry name" value="Aminopeptidase P family protein"/>
    <property type="match status" value="1"/>
</dbReference>
<sequence>MSKIEQLVQTLKDQQADAMWVSNPINIFYFTGYKSEPHERLFALLVRADGQQILFCPQLEVEEVKASPFTGDIIGYLDTENPFDKHRETYGKLLIEENHLTVQRYHALQKAFSVHTFEAADPVIRALRNVKTADEIDTLRQAAKLADKCMEIGVAFLKEGVTEREVVNHIENEIKKYGVNEMSFDTMVLFGDHAAAPHGIPGDRKLKNNEYVLFDLGVIYNHYCSDITRTVAFGQPDDKAQDIYNIVLEAEQTAIQHIKPGVTISELDDIARGIITEAGYGEYFPHRLGHGLGLEAHEYQDISSTNQNPLEVGMVLTIEPGIYVPNVAGVRIEDDILVTEDGYESLSGYAK</sequence>
<protein>
    <submittedName>
        <fullName evidence="7">Peptidase M24 family protein</fullName>
    </submittedName>
</protein>
<evidence type="ECO:0000259" key="5">
    <source>
        <dbReference type="Pfam" id="PF00557"/>
    </source>
</evidence>
<dbReference type="Gene3D" id="3.90.230.10">
    <property type="entry name" value="Creatinase/methionine aminopeptidase superfamily"/>
    <property type="match status" value="1"/>
</dbReference>
<dbReference type="EMBL" id="MWUU01000006">
    <property type="protein sequence ID" value="PCF55537.1"/>
    <property type="molecule type" value="Genomic_DNA"/>
</dbReference>
<dbReference type="InterPro" id="IPR000587">
    <property type="entry name" value="Creatinase_N"/>
</dbReference>
<dbReference type="InterPro" id="IPR036005">
    <property type="entry name" value="Creatinase/aminopeptidase-like"/>
</dbReference>
<evidence type="ECO:0000256" key="4">
    <source>
        <dbReference type="ARBA" id="ARBA00023211"/>
    </source>
</evidence>
<feature type="domain" description="Creatinase N-terminal" evidence="6">
    <location>
        <begin position="4"/>
        <end position="130"/>
    </location>
</feature>
<keyword evidence="3" id="KW-0378">Hydrolase</keyword>
<dbReference type="Proteomes" id="UP000218335">
    <property type="component" value="Unassembled WGS sequence"/>
</dbReference>
<reference evidence="7 8" key="1">
    <citation type="journal article" date="2017" name="PLoS ONE">
        <title>Development of a real-time PCR for detection of Staphylococcus pseudintermedius using a novel automated comparison of whole-genome sequences.</title>
        <authorList>
            <person name="Verstappen K.M."/>
            <person name="Huijbregts L."/>
            <person name="Spaninks M."/>
            <person name="Wagenaar J.A."/>
            <person name="Fluit A.C."/>
            <person name="Duim B."/>
        </authorList>
    </citation>
    <scope>NUCLEOTIDE SEQUENCE [LARGE SCALE GENOMIC DNA]</scope>
    <source>
        <strain evidence="7 8">215070706401-1</strain>
    </source>
</reference>
<evidence type="ECO:0000256" key="1">
    <source>
        <dbReference type="ARBA" id="ARBA00001936"/>
    </source>
</evidence>
<feature type="domain" description="Peptidase M24" evidence="5">
    <location>
        <begin position="138"/>
        <end position="340"/>
    </location>
</feature>
<dbReference type="SUPFAM" id="SSF53092">
    <property type="entry name" value="Creatinase/prolidase N-terminal domain"/>
    <property type="match status" value="1"/>
</dbReference>
<organism evidence="7 8">
    <name type="scientific">Staphylococcus delphini</name>
    <dbReference type="NCBI Taxonomy" id="53344"/>
    <lineage>
        <taxon>Bacteria</taxon>
        <taxon>Bacillati</taxon>
        <taxon>Bacillota</taxon>
        <taxon>Bacilli</taxon>
        <taxon>Bacillales</taxon>
        <taxon>Staphylococcaceae</taxon>
        <taxon>Staphylococcus</taxon>
        <taxon>Staphylococcus intermedius group</taxon>
    </lineage>
</organism>
<dbReference type="Pfam" id="PF01321">
    <property type="entry name" value="Creatinase_N"/>
    <property type="match status" value="1"/>
</dbReference>
<evidence type="ECO:0000313" key="7">
    <source>
        <dbReference type="EMBL" id="PCF55537.1"/>
    </source>
</evidence>
<dbReference type="AlphaFoldDB" id="A0A2A4GYH7"/>
<accession>A0A2A4GYH7</accession>
<dbReference type="PANTHER" id="PTHR46112">
    <property type="entry name" value="AMINOPEPTIDASE"/>
    <property type="match status" value="1"/>
</dbReference>
<keyword evidence="4" id="KW-0464">Manganese</keyword>
<comment type="similarity">
    <text evidence="2">Belongs to the peptidase M24B family.</text>
</comment>
<dbReference type="InterPro" id="IPR029149">
    <property type="entry name" value="Creatin/AminoP/Spt16_N"/>
</dbReference>
<dbReference type="Gene3D" id="3.40.350.10">
    <property type="entry name" value="Creatinase/prolidase N-terminal domain"/>
    <property type="match status" value="1"/>
</dbReference>
<evidence type="ECO:0000313" key="8">
    <source>
        <dbReference type="Proteomes" id="UP000218335"/>
    </source>
</evidence>
<gene>
    <name evidence="7" type="ORF">B5C08_05710</name>
</gene>
<dbReference type="SUPFAM" id="SSF55920">
    <property type="entry name" value="Creatinase/aminopeptidase"/>
    <property type="match status" value="1"/>
</dbReference>
<dbReference type="PANTHER" id="PTHR46112:SF10">
    <property type="entry name" value="DIPEPTIDASE YKVY-RELATED"/>
    <property type="match status" value="1"/>
</dbReference>
<dbReference type="GO" id="GO:0016787">
    <property type="term" value="F:hydrolase activity"/>
    <property type="evidence" value="ECO:0007669"/>
    <property type="project" value="UniProtKB-KW"/>
</dbReference>
<comment type="caution">
    <text evidence="7">The sequence shown here is derived from an EMBL/GenBank/DDBJ whole genome shotgun (WGS) entry which is preliminary data.</text>
</comment>
<comment type="cofactor">
    <cofactor evidence="1">
        <name>Mn(2+)</name>
        <dbReference type="ChEBI" id="CHEBI:29035"/>
    </cofactor>
</comment>
<dbReference type="InterPro" id="IPR050659">
    <property type="entry name" value="Peptidase_M24B"/>
</dbReference>
<dbReference type="InterPro" id="IPR000994">
    <property type="entry name" value="Pept_M24"/>
</dbReference>
<evidence type="ECO:0000259" key="6">
    <source>
        <dbReference type="Pfam" id="PF01321"/>
    </source>
</evidence>
<dbReference type="Pfam" id="PF00557">
    <property type="entry name" value="Peptidase_M24"/>
    <property type="match status" value="1"/>
</dbReference>
<proteinExistence type="inferred from homology"/>
<dbReference type="RefSeq" id="WP_096592425.1">
    <property type="nucleotide sequence ID" value="NZ_MWRM01000001.1"/>
</dbReference>
<evidence type="ECO:0000256" key="3">
    <source>
        <dbReference type="ARBA" id="ARBA00022801"/>
    </source>
</evidence>